<evidence type="ECO:0000256" key="1">
    <source>
        <dbReference type="SAM" id="MobiDB-lite"/>
    </source>
</evidence>
<evidence type="ECO:0000313" key="3">
    <source>
        <dbReference type="Proteomes" id="UP000654075"/>
    </source>
</evidence>
<feature type="non-terminal residue" evidence="2">
    <location>
        <position position="1"/>
    </location>
</feature>
<dbReference type="Gene3D" id="3.40.50.1820">
    <property type="entry name" value="alpha/beta hydrolase"/>
    <property type="match status" value="1"/>
</dbReference>
<evidence type="ECO:0008006" key="4">
    <source>
        <dbReference type="Google" id="ProtNLM"/>
    </source>
</evidence>
<dbReference type="Pfam" id="PF05677">
    <property type="entry name" value="DUF818"/>
    <property type="match status" value="1"/>
</dbReference>
<dbReference type="AlphaFoldDB" id="A0A813E3I5"/>
<dbReference type="OMA" id="GNNTDMG"/>
<evidence type="ECO:0000313" key="2">
    <source>
        <dbReference type="EMBL" id="CAE8593256.1"/>
    </source>
</evidence>
<feature type="region of interest" description="Disordered" evidence="1">
    <location>
        <begin position="316"/>
        <end position="366"/>
    </location>
</feature>
<dbReference type="EMBL" id="CAJNNV010006214">
    <property type="protein sequence ID" value="CAE8593256.1"/>
    <property type="molecule type" value="Genomic_DNA"/>
</dbReference>
<feature type="compositionally biased region" description="Polar residues" evidence="1">
    <location>
        <begin position="347"/>
        <end position="366"/>
    </location>
</feature>
<comment type="caution">
    <text evidence="2">The sequence shown here is derived from an EMBL/GenBank/DDBJ whole genome shotgun (WGS) entry which is preliminary data.</text>
</comment>
<keyword evidence="3" id="KW-1185">Reference proteome</keyword>
<gene>
    <name evidence="2" type="ORF">PGLA1383_LOCUS11852</name>
</gene>
<name>A0A813E3I5_POLGL</name>
<dbReference type="SUPFAM" id="SSF53474">
    <property type="entry name" value="alpha/beta-Hydrolases"/>
    <property type="match status" value="1"/>
</dbReference>
<organism evidence="2 3">
    <name type="scientific">Polarella glacialis</name>
    <name type="common">Dinoflagellate</name>
    <dbReference type="NCBI Taxonomy" id="89957"/>
    <lineage>
        <taxon>Eukaryota</taxon>
        <taxon>Sar</taxon>
        <taxon>Alveolata</taxon>
        <taxon>Dinophyceae</taxon>
        <taxon>Suessiales</taxon>
        <taxon>Suessiaceae</taxon>
        <taxon>Polarella</taxon>
    </lineage>
</organism>
<dbReference type="OrthoDB" id="446723at2759"/>
<accession>A0A813E3I5</accession>
<protein>
    <recommendedName>
        <fullName evidence="4">Serine aminopeptidase S33 domain-containing protein</fullName>
    </recommendedName>
</protein>
<sequence length="366" mass="40737">GFCFGRPAVCWPRESRRMSSCCKDVAACDGFICCIGCLSLVPGLVRRVVNQVAFFPPRPPGYHVSEDKQVFLIESDYGLSPLPDLAPEGIVVDTVRMWTRRGNVIMGFHFKRADSKRTLLFSHGNSTDIGIMFQHLRDLCSRLQCDIFAYEYSGYGESTGVPSEADLYADIEAAYHYLSNDCSLPDEQIVAYGQSIGSVPSTELASRHPVGGVILHSAMKSGLGVIHDVKTTYWFDVFQNAARLKSSTSPVFIIHGTHDTEIAFEHGMTLYEAIPPEMAYDPWWVKEAGHNDIEVNHRSEYFERIKKFLKALDSPDRNWRNGATPDQDAASDSSGWQPLLGGGANAARSQNPGKQQAYSYEPMNNY</sequence>
<dbReference type="PANTHER" id="PTHR12277">
    <property type="entry name" value="ALPHA/BETA HYDROLASE DOMAIN-CONTAINING PROTEIN"/>
    <property type="match status" value="1"/>
</dbReference>
<dbReference type="Proteomes" id="UP000654075">
    <property type="component" value="Unassembled WGS sequence"/>
</dbReference>
<proteinExistence type="predicted"/>
<reference evidence="2" key="1">
    <citation type="submission" date="2021-02" db="EMBL/GenBank/DDBJ databases">
        <authorList>
            <person name="Dougan E. K."/>
            <person name="Rhodes N."/>
            <person name="Thang M."/>
            <person name="Chan C."/>
        </authorList>
    </citation>
    <scope>NUCLEOTIDE SEQUENCE</scope>
</reference>
<dbReference type="InterPro" id="IPR029058">
    <property type="entry name" value="AB_hydrolase_fold"/>
</dbReference>
<dbReference type="InterPro" id="IPR008536">
    <property type="entry name" value="DUF818"/>
</dbReference>
<dbReference type="PANTHER" id="PTHR12277:SF81">
    <property type="entry name" value="PROTEIN ABHD13"/>
    <property type="match status" value="1"/>
</dbReference>